<dbReference type="OrthoDB" id="1375976at2"/>
<proteinExistence type="predicted"/>
<evidence type="ECO:0000313" key="2">
    <source>
        <dbReference type="Proteomes" id="UP000002774"/>
    </source>
</evidence>
<protein>
    <submittedName>
        <fullName evidence="1">Uncharacterized protein</fullName>
    </submittedName>
</protein>
<gene>
    <name evidence="1" type="ORF">Mucpa_3440</name>
</gene>
<keyword evidence="2" id="KW-1185">Reference proteome</keyword>
<dbReference type="Proteomes" id="UP000002774">
    <property type="component" value="Chromosome"/>
</dbReference>
<dbReference type="HOGENOM" id="CLU_1174359_0_0_10"/>
<sequence length="236" mass="27443">MNENLNMPLRTKILEMALNIEDAMTNILLTYLQIDKEGTKTMGNKSTSLSFRNKIDLLFDLDVLTKAENEQFLLLMEFRNQFLHNIHCASFLYAAEALGIDKRNKLLKFDEADSITDPENTLENAFTNLFINCLDIVLLKYEIRQKFLFDKRKIVTDFAEYSKFIWEKDTELFGTIINTCMPVAGDTKEVLILKMAIHDIVETGTASLNTDETFMKLQKNLNESMNKERVKYFFTK</sequence>
<evidence type="ECO:0000313" key="1">
    <source>
        <dbReference type="EMBL" id="EHQ27539.1"/>
    </source>
</evidence>
<dbReference type="AlphaFoldDB" id="H1YIC6"/>
<dbReference type="eggNOG" id="ENOG5033CA9">
    <property type="taxonomic scope" value="Bacteria"/>
</dbReference>
<dbReference type="EMBL" id="CM001403">
    <property type="protein sequence ID" value="EHQ27539.1"/>
    <property type="molecule type" value="Genomic_DNA"/>
</dbReference>
<dbReference type="STRING" id="714943.Mucpa_3440"/>
<dbReference type="RefSeq" id="WP_008508023.1">
    <property type="nucleotide sequence ID" value="NZ_CM001403.1"/>
</dbReference>
<name>H1YIC6_9SPHI</name>
<dbReference type="Gene3D" id="1.20.120.330">
    <property type="entry name" value="Nucleotidyltransferases domain 2"/>
    <property type="match status" value="1"/>
</dbReference>
<organism evidence="1 2">
    <name type="scientific">Mucilaginibacter paludis DSM 18603</name>
    <dbReference type="NCBI Taxonomy" id="714943"/>
    <lineage>
        <taxon>Bacteria</taxon>
        <taxon>Pseudomonadati</taxon>
        <taxon>Bacteroidota</taxon>
        <taxon>Sphingobacteriia</taxon>
        <taxon>Sphingobacteriales</taxon>
        <taxon>Sphingobacteriaceae</taxon>
        <taxon>Mucilaginibacter</taxon>
    </lineage>
</organism>
<accession>H1YIC6</accession>
<reference evidence="1" key="1">
    <citation type="submission" date="2011-09" db="EMBL/GenBank/DDBJ databases">
        <title>The permanent draft genome of Mucilaginibacter paludis DSM 18603.</title>
        <authorList>
            <consortium name="US DOE Joint Genome Institute (JGI-PGF)"/>
            <person name="Lucas S."/>
            <person name="Han J."/>
            <person name="Lapidus A."/>
            <person name="Bruce D."/>
            <person name="Goodwin L."/>
            <person name="Pitluck S."/>
            <person name="Peters L."/>
            <person name="Kyrpides N."/>
            <person name="Mavromatis K."/>
            <person name="Ivanova N."/>
            <person name="Mikhailova N."/>
            <person name="Held B."/>
            <person name="Detter J.C."/>
            <person name="Tapia R."/>
            <person name="Han C."/>
            <person name="Land M."/>
            <person name="Hauser L."/>
            <person name="Markowitz V."/>
            <person name="Cheng J.-F."/>
            <person name="Hugenholtz P."/>
            <person name="Woyke T."/>
            <person name="Wu D."/>
            <person name="Tindall B."/>
            <person name="Brambilla E."/>
            <person name="Klenk H.-P."/>
            <person name="Eisen J.A."/>
        </authorList>
    </citation>
    <scope>NUCLEOTIDE SEQUENCE [LARGE SCALE GENOMIC DNA]</scope>
    <source>
        <strain evidence="1">DSM 18603</strain>
    </source>
</reference>